<evidence type="ECO:0000313" key="2">
    <source>
        <dbReference type="Proteomes" id="UP000485058"/>
    </source>
</evidence>
<comment type="caution">
    <text evidence="1">The sequence shown here is derived from an EMBL/GenBank/DDBJ whole genome shotgun (WGS) entry which is preliminary data.</text>
</comment>
<sequence length="91" mass="9649">MQLMTPLVNHMAAGVASAVASNLRQVQARRPRPSPEAVADSAASLVQRLIGDMMRSVATSVATHATALERGLNSIDDDAPPEQIMRQVMGL</sequence>
<gene>
    <name evidence="1" type="ORF">HaLaN_11801</name>
</gene>
<accession>A0A699Z8H6</accession>
<protein>
    <submittedName>
        <fullName evidence="1">Uncharacterized protein</fullName>
    </submittedName>
</protein>
<evidence type="ECO:0000313" key="1">
    <source>
        <dbReference type="EMBL" id="GFH15556.1"/>
    </source>
</evidence>
<organism evidence="1 2">
    <name type="scientific">Haematococcus lacustris</name>
    <name type="common">Green alga</name>
    <name type="synonym">Haematococcus pluvialis</name>
    <dbReference type="NCBI Taxonomy" id="44745"/>
    <lineage>
        <taxon>Eukaryota</taxon>
        <taxon>Viridiplantae</taxon>
        <taxon>Chlorophyta</taxon>
        <taxon>core chlorophytes</taxon>
        <taxon>Chlorophyceae</taxon>
        <taxon>CS clade</taxon>
        <taxon>Chlamydomonadales</taxon>
        <taxon>Haematococcaceae</taxon>
        <taxon>Haematococcus</taxon>
    </lineage>
</organism>
<dbReference type="AlphaFoldDB" id="A0A699Z8H6"/>
<reference evidence="1 2" key="1">
    <citation type="submission" date="2020-02" db="EMBL/GenBank/DDBJ databases">
        <title>Draft genome sequence of Haematococcus lacustris strain NIES-144.</title>
        <authorList>
            <person name="Morimoto D."/>
            <person name="Nakagawa S."/>
            <person name="Yoshida T."/>
            <person name="Sawayama S."/>
        </authorList>
    </citation>
    <scope>NUCLEOTIDE SEQUENCE [LARGE SCALE GENOMIC DNA]</scope>
    <source>
        <strain evidence="1 2">NIES-144</strain>
    </source>
</reference>
<name>A0A699Z8H6_HAELA</name>
<dbReference type="Proteomes" id="UP000485058">
    <property type="component" value="Unassembled WGS sequence"/>
</dbReference>
<feature type="non-terminal residue" evidence="1">
    <location>
        <position position="91"/>
    </location>
</feature>
<proteinExistence type="predicted"/>
<keyword evidence="2" id="KW-1185">Reference proteome</keyword>
<dbReference type="EMBL" id="BLLF01000867">
    <property type="protein sequence ID" value="GFH15556.1"/>
    <property type="molecule type" value="Genomic_DNA"/>
</dbReference>